<dbReference type="RefSeq" id="WP_189934618.1">
    <property type="nucleotide sequence ID" value="NZ_BNCD01000013.1"/>
</dbReference>
<dbReference type="PANTHER" id="PTHR23088">
    <property type="entry name" value="NITRILASE-RELATED"/>
    <property type="match status" value="1"/>
</dbReference>
<dbReference type="CDD" id="cd07583">
    <property type="entry name" value="nitrilase_5"/>
    <property type="match status" value="1"/>
</dbReference>
<dbReference type="InterPro" id="IPR036526">
    <property type="entry name" value="C-N_Hydrolase_sf"/>
</dbReference>
<feature type="domain" description="CN hydrolase" evidence="2">
    <location>
        <begin position="1"/>
        <end position="241"/>
    </location>
</feature>
<dbReference type="InterPro" id="IPR001110">
    <property type="entry name" value="UPF0012_CS"/>
</dbReference>
<dbReference type="GO" id="GO:0016787">
    <property type="term" value="F:hydrolase activity"/>
    <property type="evidence" value="ECO:0007669"/>
    <property type="project" value="UniProtKB-KW"/>
</dbReference>
<dbReference type="EMBL" id="BNCD01000013">
    <property type="protein sequence ID" value="GHH82921.1"/>
    <property type="molecule type" value="Genomic_DNA"/>
</dbReference>
<organism evidence="3 4">
    <name type="scientific">Streptomyces sulfonofaciens</name>
    <dbReference type="NCBI Taxonomy" id="68272"/>
    <lineage>
        <taxon>Bacteria</taxon>
        <taxon>Bacillati</taxon>
        <taxon>Actinomycetota</taxon>
        <taxon>Actinomycetes</taxon>
        <taxon>Kitasatosporales</taxon>
        <taxon>Streptomycetaceae</taxon>
        <taxon>Streptomyces</taxon>
    </lineage>
</organism>
<dbReference type="PANTHER" id="PTHR23088:SF27">
    <property type="entry name" value="DEAMINATED GLUTATHIONE AMIDASE"/>
    <property type="match status" value="1"/>
</dbReference>
<dbReference type="SUPFAM" id="SSF56317">
    <property type="entry name" value="Carbon-nitrogen hydrolase"/>
    <property type="match status" value="1"/>
</dbReference>
<comment type="similarity">
    <text evidence="1">Belongs to the carbon-nitrogen hydrolase superfamily. NIT1/NIT2 family.</text>
</comment>
<dbReference type="AlphaFoldDB" id="A0A919GFD3"/>
<comment type="caution">
    <text evidence="3">The sequence shown here is derived from an EMBL/GenBank/DDBJ whole genome shotgun (WGS) entry which is preliminary data.</text>
</comment>
<dbReference type="PROSITE" id="PS01227">
    <property type="entry name" value="UPF0012"/>
    <property type="match status" value="1"/>
</dbReference>
<gene>
    <name evidence="3" type="ORF">GCM10018793_43710</name>
</gene>
<reference evidence="3" key="2">
    <citation type="submission" date="2020-09" db="EMBL/GenBank/DDBJ databases">
        <authorList>
            <person name="Sun Q."/>
            <person name="Ohkuma M."/>
        </authorList>
    </citation>
    <scope>NUCLEOTIDE SEQUENCE</scope>
    <source>
        <strain evidence="3">JCM 5069</strain>
    </source>
</reference>
<reference evidence="3" key="1">
    <citation type="journal article" date="2014" name="Int. J. Syst. Evol. Microbiol.">
        <title>Complete genome sequence of Corynebacterium casei LMG S-19264T (=DSM 44701T), isolated from a smear-ripened cheese.</title>
        <authorList>
            <consortium name="US DOE Joint Genome Institute (JGI-PGF)"/>
            <person name="Walter F."/>
            <person name="Albersmeier A."/>
            <person name="Kalinowski J."/>
            <person name="Ruckert C."/>
        </authorList>
    </citation>
    <scope>NUCLEOTIDE SEQUENCE</scope>
    <source>
        <strain evidence="3">JCM 5069</strain>
    </source>
</reference>
<evidence type="ECO:0000313" key="4">
    <source>
        <dbReference type="Proteomes" id="UP000603708"/>
    </source>
</evidence>
<dbReference type="PROSITE" id="PS50263">
    <property type="entry name" value="CN_HYDROLASE"/>
    <property type="match status" value="1"/>
</dbReference>
<sequence>MRVALIQIASPAAESSTDRRARAESLIRKAAHGGSDLVVLPELWAAGYFAFDAYEAEAEDADGATVTELGALARELGLYLHAGSHVERVADGGLRNTAVLLGPDGEVLHRYSKVHVFGYRSKEARLLSPGDRISTAETPFGPIASTTCYDLRFPELWRGLVDIGARIVIVPAAWPAARLAHWRLFTSVRAVEEQVLLIACNAVGEQDGVRLGGHSRVVDPWGEVLAEADQDEGITYCDVAPEVVTTVRREFPVLRDRLPSYAHLARENPDPTRS</sequence>
<dbReference type="Pfam" id="PF00795">
    <property type="entry name" value="CN_hydrolase"/>
    <property type="match status" value="1"/>
</dbReference>
<dbReference type="Proteomes" id="UP000603708">
    <property type="component" value="Unassembled WGS sequence"/>
</dbReference>
<protein>
    <submittedName>
        <fullName evidence="3">Hydrolase</fullName>
    </submittedName>
</protein>
<dbReference type="Gene3D" id="3.60.110.10">
    <property type="entry name" value="Carbon-nitrogen hydrolase"/>
    <property type="match status" value="1"/>
</dbReference>
<keyword evidence="4" id="KW-1185">Reference proteome</keyword>
<name>A0A919GFD3_9ACTN</name>
<proteinExistence type="inferred from homology"/>
<evidence type="ECO:0000256" key="1">
    <source>
        <dbReference type="ARBA" id="ARBA00010613"/>
    </source>
</evidence>
<accession>A0A919GFD3</accession>
<evidence type="ECO:0000259" key="2">
    <source>
        <dbReference type="PROSITE" id="PS50263"/>
    </source>
</evidence>
<dbReference type="InterPro" id="IPR003010">
    <property type="entry name" value="C-N_Hydrolase"/>
</dbReference>
<evidence type="ECO:0000313" key="3">
    <source>
        <dbReference type="EMBL" id="GHH82921.1"/>
    </source>
</evidence>
<keyword evidence="3" id="KW-0378">Hydrolase</keyword>